<dbReference type="AlphaFoldDB" id="A0A7J8BJ19"/>
<gene>
    <name evidence="1" type="ORF">HJG59_010225</name>
</gene>
<proteinExistence type="predicted"/>
<evidence type="ECO:0000313" key="2">
    <source>
        <dbReference type="Proteomes" id="UP000550707"/>
    </source>
</evidence>
<dbReference type="InParanoid" id="A0A7J8BJ19"/>
<organism evidence="1 2">
    <name type="scientific">Molossus molossus</name>
    <name type="common">Pallas' mastiff bat</name>
    <name type="synonym">Vespertilio molossus</name>
    <dbReference type="NCBI Taxonomy" id="27622"/>
    <lineage>
        <taxon>Eukaryota</taxon>
        <taxon>Metazoa</taxon>
        <taxon>Chordata</taxon>
        <taxon>Craniata</taxon>
        <taxon>Vertebrata</taxon>
        <taxon>Euteleostomi</taxon>
        <taxon>Mammalia</taxon>
        <taxon>Eutheria</taxon>
        <taxon>Laurasiatheria</taxon>
        <taxon>Chiroptera</taxon>
        <taxon>Yangochiroptera</taxon>
        <taxon>Molossidae</taxon>
        <taxon>Molossus</taxon>
    </lineage>
</organism>
<evidence type="ECO:0000313" key="1">
    <source>
        <dbReference type="EMBL" id="KAF6398698.1"/>
    </source>
</evidence>
<keyword evidence="2" id="KW-1185">Reference proteome</keyword>
<reference evidence="1 2" key="1">
    <citation type="journal article" date="2020" name="Nature">
        <title>Six reference-quality genomes reveal evolution of bat adaptations.</title>
        <authorList>
            <person name="Jebb D."/>
            <person name="Huang Z."/>
            <person name="Pippel M."/>
            <person name="Hughes G.M."/>
            <person name="Lavrichenko K."/>
            <person name="Devanna P."/>
            <person name="Winkler S."/>
            <person name="Jermiin L.S."/>
            <person name="Skirmuntt E.C."/>
            <person name="Katzourakis A."/>
            <person name="Burkitt-Gray L."/>
            <person name="Ray D.A."/>
            <person name="Sullivan K.A.M."/>
            <person name="Roscito J.G."/>
            <person name="Kirilenko B.M."/>
            <person name="Davalos L.M."/>
            <person name="Corthals A.P."/>
            <person name="Power M.L."/>
            <person name="Jones G."/>
            <person name="Ransome R.D."/>
            <person name="Dechmann D.K.N."/>
            <person name="Locatelli A.G."/>
            <person name="Puechmaille S.J."/>
            <person name="Fedrigo O."/>
            <person name="Jarvis E.D."/>
            <person name="Hiller M."/>
            <person name="Vernes S.C."/>
            <person name="Myers E.W."/>
            <person name="Teeling E.C."/>
        </authorList>
    </citation>
    <scope>NUCLEOTIDE SEQUENCE [LARGE SCALE GENOMIC DNA]</scope>
    <source>
        <strain evidence="1">MMolMol1</strain>
        <tissue evidence="1">Muscle</tissue>
    </source>
</reference>
<name>A0A7J8BJ19_MOLMO</name>
<sequence length="134" mass="14558">MPLPGEQMDFLSILGPLPHTLQLDRQLCALARGRMGGFHKCIEMPGIAPGAPGHRYGSQPCVCGASAPQPGRPTVHIVSGYTCSEHFIQMVIQNVTSSVWRLSHDSDVQGSPTKKHVSPFLYMAMIFRCADGLQ</sequence>
<accession>A0A7J8BJ19</accession>
<dbReference type="Proteomes" id="UP000550707">
    <property type="component" value="Unassembled WGS sequence"/>
</dbReference>
<comment type="caution">
    <text evidence="1">The sequence shown here is derived from an EMBL/GenBank/DDBJ whole genome shotgun (WGS) entry which is preliminary data.</text>
</comment>
<dbReference type="EMBL" id="JACASF010000028">
    <property type="protein sequence ID" value="KAF6398698.1"/>
    <property type="molecule type" value="Genomic_DNA"/>
</dbReference>
<protein>
    <submittedName>
        <fullName evidence="1">Uncharacterized protein</fullName>
    </submittedName>
</protein>